<dbReference type="Pfam" id="PF01547">
    <property type="entry name" value="SBP_bac_1"/>
    <property type="match status" value="1"/>
</dbReference>
<dbReference type="SUPFAM" id="SSF53850">
    <property type="entry name" value="Periplasmic binding protein-like II"/>
    <property type="match status" value="1"/>
</dbReference>
<feature type="signal peptide" evidence="1">
    <location>
        <begin position="1"/>
        <end position="19"/>
    </location>
</feature>
<proteinExistence type="predicted"/>
<dbReference type="Proteomes" id="UP000609323">
    <property type="component" value="Unassembled WGS sequence"/>
</dbReference>
<dbReference type="PANTHER" id="PTHR43649">
    <property type="entry name" value="ARABINOSE-BINDING PROTEIN-RELATED"/>
    <property type="match status" value="1"/>
</dbReference>
<evidence type="ECO:0008006" key="4">
    <source>
        <dbReference type="Google" id="ProtNLM"/>
    </source>
</evidence>
<evidence type="ECO:0000313" key="2">
    <source>
        <dbReference type="EMBL" id="GGA48541.1"/>
    </source>
</evidence>
<dbReference type="PANTHER" id="PTHR43649:SF12">
    <property type="entry name" value="DIACETYLCHITOBIOSE BINDING PROTEIN DASA"/>
    <property type="match status" value="1"/>
</dbReference>
<comment type="caution">
    <text evidence="2">The sequence shown here is derived from an EMBL/GenBank/DDBJ whole genome shotgun (WGS) entry which is preliminary data.</text>
</comment>
<organism evidence="2 3">
    <name type="scientific">Paenibacillus physcomitrellae</name>
    <dbReference type="NCBI Taxonomy" id="1619311"/>
    <lineage>
        <taxon>Bacteria</taxon>
        <taxon>Bacillati</taxon>
        <taxon>Bacillota</taxon>
        <taxon>Bacilli</taxon>
        <taxon>Bacillales</taxon>
        <taxon>Paenibacillaceae</taxon>
        <taxon>Paenibacillus</taxon>
    </lineage>
</organism>
<dbReference type="EMBL" id="BMHF01000017">
    <property type="protein sequence ID" value="GGA48541.1"/>
    <property type="molecule type" value="Genomic_DNA"/>
</dbReference>
<protein>
    <recommendedName>
        <fullName evidence="4">ABC transporter substrate-binding protein</fullName>
    </recommendedName>
</protein>
<dbReference type="CDD" id="cd13585">
    <property type="entry name" value="PBP2_TMBP_like"/>
    <property type="match status" value="1"/>
</dbReference>
<name>A0ABQ1GQN5_9BACL</name>
<feature type="chain" id="PRO_5046887934" description="ABC transporter substrate-binding protein" evidence="1">
    <location>
        <begin position="20"/>
        <end position="428"/>
    </location>
</feature>
<accession>A0ABQ1GQN5</accession>
<evidence type="ECO:0000256" key="1">
    <source>
        <dbReference type="SAM" id="SignalP"/>
    </source>
</evidence>
<reference evidence="3" key="1">
    <citation type="journal article" date="2019" name="Int. J. Syst. Evol. Microbiol.">
        <title>The Global Catalogue of Microorganisms (GCM) 10K type strain sequencing project: providing services to taxonomists for standard genome sequencing and annotation.</title>
        <authorList>
            <consortium name="The Broad Institute Genomics Platform"/>
            <consortium name="The Broad Institute Genome Sequencing Center for Infectious Disease"/>
            <person name="Wu L."/>
            <person name="Ma J."/>
        </authorList>
    </citation>
    <scope>NUCLEOTIDE SEQUENCE [LARGE SCALE GENOMIC DNA]</scope>
    <source>
        <strain evidence="3">CGMCC 1.15044</strain>
    </source>
</reference>
<sequence length="428" mass="46244">MRKWSILVLSLLVVWGLTACGSGSNNASNDAAGNANTGNQSDAGGAGAGPKGNITFAFWGAQTEADAIKQVIDNFQSHNPDIKVESQWIQQDYLTKLQTMIAGGTTPDVILVSGGDLPGFASAFQELQIDPSVFSSQSLVDAMSIDGKTYAAPFIIKPKVMAINKDLFAKNNIELPSKTEPMTTEQFDEIAKKITSGEGSSKIYGSEPLWIGNWIYAFGGQYYSDDLSKSTLDSPEAIQAGEYIVSTKQAGTVPSDNEKQGQDMMNWFLSGRIGMYTDFGPWSIPQMADTEGFDWDLVPFPGNGGSKEVDGLALSKDSKNPDAAKAFITYLTQSDEAQKIIGGNKSAYGVPVLASAMDAFEQIFPDKNLNAFVYAADNQHIQEAQKRTNEINNELKAIDDQTPIGIGKQDVKVVFPQVAEKINKILQQ</sequence>
<evidence type="ECO:0000313" key="3">
    <source>
        <dbReference type="Proteomes" id="UP000609323"/>
    </source>
</evidence>
<dbReference type="Gene3D" id="3.40.190.10">
    <property type="entry name" value="Periplasmic binding protein-like II"/>
    <property type="match status" value="1"/>
</dbReference>
<gene>
    <name evidence="2" type="ORF">GCM10010917_37320</name>
</gene>
<dbReference type="InterPro" id="IPR006059">
    <property type="entry name" value="SBP"/>
</dbReference>
<dbReference type="RefSeq" id="WP_094094169.1">
    <property type="nucleotide sequence ID" value="NZ_BMHF01000017.1"/>
</dbReference>
<dbReference type="InterPro" id="IPR050490">
    <property type="entry name" value="Bact_solute-bd_prot1"/>
</dbReference>
<keyword evidence="1" id="KW-0732">Signal</keyword>
<keyword evidence="3" id="KW-1185">Reference proteome</keyword>
<dbReference type="PROSITE" id="PS51257">
    <property type="entry name" value="PROKAR_LIPOPROTEIN"/>
    <property type="match status" value="1"/>
</dbReference>